<dbReference type="EMBL" id="FOXR01000053">
    <property type="protein sequence ID" value="SFQ45319.1"/>
    <property type="molecule type" value="Genomic_DNA"/>
</dbReference>
<dbReference type="OrthoDB" id="9808360at2"/>
<dbReference type="GO" id="GO:0003677">
    <property type="term" value="F:DNA binding"/>
    <property type="evidence" value="ECO:0007669"/>
    <property type="project" value="UniProtKB-KW"/>
</dbReference>
<proteinExistence type="predicted"/>
<sequence>MTISTRGRYGVKAMLDLALNSSQDSVPVKSIAERQNIPGKYLEQVLSALKKAGLVKSVRGPTGGYMLAKPPEHITVGDILRALEGDLAPVKCVEQGQKKEKCARERQCITKYVWARIRDEVNQVVDSITLKDLADAYEKEVMNGYMYYI</sequence>
<dbReference type="FunFam" id="1.10.10.10:FF:000164">
    <property type="entry name" value="Transcriptional regulator, Rrf2 family"/>
    <property type="match status" value="1"/>
</dbReference>
<dbReference type="GO" id="GO:0005829">
    <property type="term" value="C:cytosol"/>
    <property type="evidence" value="ECO:0007669"/>
    <property type="project" value="TreeGrafter"/>
</dbReference>
<dbReference type="Gene3D" id="1.10.10.10">
    <property type="entry name" value="Winged helix-like DNA-binding domain superfamily/Winged helix DNA-binding domain"/>
    <property type="match status" value="1"/>
</dbReference>
<dbReference type="InterPro" id="IPR000944">
    <property type="entry name" value="Tscrpt_reg_Rrf2"/>
</dbReference>
<dbReference type="InterPro" id="IPR036388">
    <property type="entry name" value="WH-like_DNA-bd_sf"/>
</dbReference>
<keyword evidence="3" id="KW-1185">Reference proteome</keyword>
<protein>
    <submittedName>
        <fullName evidence="2">Transcriptional regulator, BadM/Rrf2 family</fullName>
    </submittedName>
</protein>
<dbReference type="PANTHER" id="PTHR33221:SF5">
    <property type="entry name" value="HTH-TYPE TRANSCRIPTIONAL REGULATOR ISCR"/>
    <property type="match status" value="1"/>
</dbReference>
<name>A0A1I5YM26_9FIRM</name>
<dbReference type="NCBIfam" id="TIGR00738">
    <property type="entry name" value="rrf2_super"/>
    <property type="match status" value="1"/>
</dbReference>
<dbReference type="PROSITE" id="PS51197">
    <property type="entry name" value="HTH_RRF2_2"/>
    <property type="match status" value="1"/>
</dbReference>
<keyword evidence="1" id="KW-0238">DNA-binding</keyword>
<evidence type="ECO:0000313" key="2">
    <source>
        <dbReference type="EMBL" id="SFQ45319.1"/>
    </source>
</evidence>
<evidence type="ECO:0000313" key="3">
    <source>
        <dbReference type="Proteomes" id="UP000198577"/>
    </source>
</evidence>
<dbReference type="PANTHER" id="PTHR33221">
    <property type="entry name" value="WINGED HELIX-TURN-HELIX TRANSCRIPTIONAL REGULATOR, RRF2 FAMILY"/>
    <property type="match status" value="1"/>
</dbReference>
<dbReference type="InterPro" id="IPR030489">
    <property type="entry name" value="TR_Rrf2-type_CS"/>
</dbReference>
<evidence type="ECO:0000256" key="1">
    <source>
        <dbReference type="ARBA" id="ARBA00023125"/>
    </source>
</evidence>
<dbReference type="AlphaFoldDB" id="A0A1I5YM26"/>
<dbReference type="STRING" id="937334.SAMN05444406_1534"/>
<dbReference type="InterPro" id="IPR036390">
    <property type="entry name" value="WH_DNA-bd_sf"/>
</dbReference>
<dbReference type="SUPFAM" id="SSF46785">
    <property type="entry name" value="Winged helix' DNA-binding domain"/>
    <property type="match status" value="1"/>
</dbReference>
<dbReference type="RefSeq" id="WP_092282853.1">
    <property type="nucleotide sequence ID" value="NZ_FOXR01000053.1"/>
</dbReference>
<dbReference type="Pfam" id="PF02082">
    <property type="entry name" value="Rrf2"/>
    <property type="match status" value="1"/>
</dbReference>
<organism evidence="2 3">
    <name type="scientific">Caldicoprobacter faecalis</name>
    <dbReference type="NCBI Taxonomy" id="937334"/>
    <lineage>
        <taxon>Bacteria</taxon>
        <taxon>Bacillati</taxon>
        <taxon>Bacillota</taxon>
        <taxon>Clostridia</taxon>
        <taxon>Caldicoprobacterales</taxon>
        <taxon>Caldicoprobacteraceae</taxon>
        <taxon>Caldicoprobacter</taxon>
    </lineage>
</organism>
<dbReference type="PROSITE" id="PS01332">
    <property type="entry name" value="HTH_RRF2_1"/>
    <property type="match status" value="1"/>
</dbReference>
<dbReference type="Proteomes" id="UP000198577">
    <property type="component" value="Unassembled WGS sequence"/>
</dbReference>
<dbReference type="GO" id="GO:0003700">
    <property type="term" value="F:DNA-binding transcription factor activity"/>
    <property type="evidence" value="ECO:0007669"/>
    <property type="project" value="TreeGrafter"/>
</dbReference>
<reference evidence="2 3" key="1">
    <citation type="submission" date="2016-10" db="EMBL/GenBank/DDBJ databases">
        <authorList>
            <person name="de Groot N.N."/>
        </authorList>
    </citation>
    <scope>NUCLEOTIDE SEQUENCE [LARGE SCALE GENOMIC DNA]</scope>
    <source>
        <strain evidence="2 3">DSM 20678</strain>
    </source>
</reference>
<accession>A0A1I5YM26</accession>
<gene>
    <name evidence="2" type="ORF">SAMN05444406_1534</name>
</gene>